<evidence type="ECO:0000313" key="2">
    <source>
        <dbReference type="Proteomes" id="UP000555836"/>
    </source>
</evidence>
<dbReference type="AlphaFoldDB" id="A0A7Y0X6K9"/>
<dbReference type="EMBL" id="JABCLD010001372">
    <property type="protein sequence ID" value="NMU26704.1"/>
    <property type="molecule type" value="Genomic_DNA"/>
</dbReference>
<gene>
    <name evidence="1" type="ORF">HKB21_13855</name>
</gene>
<name>A0A7Y0X6K9_VIBPH</name>
<evidence type="ECO:0000313" key="1">
    <source>
        <dbReference type="EMBL" id="NMU26704.1"/>
    </source>
</evidence>
<comment type="caution">
    <text evidence="1">The sequence shown here is derived from an EMBL/GenBank/DDBJ whole genome shotgun (WGS) entry which is preliminary data.</text>
</comment>
<sequence>MQLWDIEAYPELSLKGRFQRDENGDEVWVVVAKRTWQFDGVVWHEL</sequence>
<proteinExistence type="predicted"/>
<accession>A0A7Y0X6K9</accession>
<dbReference type="Proteomes" id="UP000555836">
    <property type="component" value="Unassembled WGS sequence"/>
</dbReference>
<protein>
    <submittedName>
        <fullName evidence="1">DUF2169 domain-containing protein</fullName>
    </submittedName>
</protein>
<organism evidence="1 2">
    <name type="scientific">Vibrio parahaemolyticus</name>
    <dbReference type="NCBI Taxonomy" id="670"/>
    <lineage>
        <taxon>Bacteria</taxon>
        <taxon>Pseudomonadati</taxon>
        <taxon>Pseudomonadota</taxon>
        <taxon>Gammaproteobacteria</taxon>
        <taxon>Vibrionales</taxon>
        <taxon>Vibrionaceae</taxon>
        <taxon>Vibrio</taxon>
    </lineage>
</organism>
<feature type="non-terminal residue" evidence="1">
    <location>
        <position position="46"/>
    </location>
</feature>
<reference evidence="1 2" key="1">
    <citation type="submission" date="2020-04" db="EMBL/GenBank/DDBJ databases">
        <title>Whole-genome sequencing of Vibrio spp. from China reveals different genetic environments of blaCTX-M-14 among diverse lineages.</title>
        <authorList>
            <person name="Zheng Z."/>
            <person name="Ye L."/>
            <person name="Chen S."/>
        </authorList>
    </citation>
    <scope>NUCLEOTIDE SEQUENCE [LARGE SCALE GENOMIC DNA]</scope>
    <source>
        <strain evidence="1 2">Vb0574</strain>
    </source>
</reference>